<dbReference type="OrthoDB" id="66906at2759"/>
<keyword evidence="4" id="KW-1185">Reference proteome</keyword>
<dbReference type="PROSITE" id="PS50005">
    <property type="entry name" value="TPR"/>
    <property type="match status" value="2"/>
</dbReference>
<keyword evidence="1" id="KW-0802">TPR repeat</keyword>
<dbReference type="InterPro" id="IPR011990">
    <property type="entry name" value="TPR-like_helical_dom_sf"/>
</dbReference>
<dbReference type="PROSITE" id="PS50293">
    <property type="entry name" value="TPR_REGION"/>
    <property type="match status" value="1"/>
</dbReference>
<feature type="repeat" description="TPR" evidence="1">
    <location>
        <begin position="167"/>
        <end position="200"/>
    </location>
</feature>
<keyword evidence="2" id="KW-0472">Membrane</keyword>
<feature type="transmembrane region" description="Helical" evidence="2">
    <location>
        <begin position="20"/>
        <end position="48"/>
    </location>
</feature>
<dbReference type="InterPro" id="IPR019734">
    <property type="entry name" value="TPR_rpt"/>
</dbReference>
<name>A0A1W0WUU5_HYPEX</name>
<dbReference type="AlphaFoldDB" id="A0A1W0WUU5"/>
<dbReference type="Pfam" id="PF13414">
    <property type="entry name" value="TPR_11"/>
    <property type="match status" value="1"/>
</dbReference>
<dbReference type="PANTHER" id="PTHR44395">
    <property type="match status" value="1"/>
</dbReference>
<evidence type="ECO:0000313" key="4">
    <source>
        <dbReference type="Proteomes" id="UP000192578"/>
    </source>
</evidence>
<dbReference type="GO" id="GO:0000030">
    <property type="term" value="F:mannosyltransferase activity"/>
    <property type="evidence" value="ECO:0007669"/>
    <property type="project" value="TreeGrafter"/>
</dbReference>
<organism evidence="3 4">
    <name type="scientific">Hypsibius exemplaris</name>
    <name type="common">Freshwater tardigrade</name>
    <dbReference type="NCBI Taxonomy" id="2072580"/>
    <lineage>
        <taxon>Eukaryota</taxon>
        <taxon>Metazoa</taxon>
        <taxon>Ecdysozoa</taxon>
        <taxon>Tardigrada</taxon>
        <taxon>Eutardigrada</taxon>
        <taxon>Parachela</taxon>
        <taxon>Hypsibioidea</taxon>
        <taxon>Hypsibiidae</taxon>
        <taxon>Hypsibius</taxon>
    </lineage>
</organism>
<gene>
    <name evidence="3" type="ORF">BV898_07027</name>
</gene>
<evidence type="ECO:0000256" key="1">
    <source>
        <dbReference type="PROSITE-ProRule" id="PRU00339"/>
    </source>
</evidence>
<keyword evidence="2" id="KW-1133">Transmembrane helix</keyword>
<dbReference type="SUPFAM" id="SSF48452">
    <property type="entry name" value="TPR-like"/>
    <property type="match status" value="1"/>
</dbReference>
<feature type="transmembrane region" description="Helical" evidence="2">
    <location>
        <begin position="60"/>
        <end position="82"/>
    </location>
</feature>
<keyword evidence="2 3" id="KW-0812">Transmembrane</keyword>
<dbReference type="Gene3D" id="1.25.40.10">
    <property type="entry name" value="Tetratricopeptide repeat domain"/>
    <property type="match status" value="2"/>
</dbReference>
<evidence type="ECO:0000256" key="2">
    <source>
        <dbReference type="SAM" id="Phobius"/>
    </source>
</evidence>
<evidence type="ECO:0000313" key="3">
    <source>
        <dbReference type="EMBL" id="OQV18972.1"/>
    </source>
</evidence>
<dbReference type="PANTHER" id="PTHR44395:SF1">
    <property type="entry name" value="PROTEIN O-MANNOSYL-TRANSFERASE TMTC3"/>
    <property type="match status" value="1"/>
</dbReference>
<comment type="caution">
    <text evidence="3">The sequence shown here is derived from an EMBL/GenBank/DDBJ whole genome shotgun (WGS) entry which is preliminary data.</text>
</comment>
<accession>A0A1W0WUU5</accession>
<sequence length="299" mass="33070">MRLADVPLLDRVPFLPASNLFFPVGFVVAERILYMPSVGFCLLVAYGYPALSVVTSRQVGLKYIGTLSVTIAVLAFGLRTYVRNGDWKNKNLSAALVFFTSATTAQPDDIGAWNNVGRTLNALNRSVEAEAAFRTAKALLPQPKPGQKLEEADQILRQAISLRSDYVDAYINRGDVLLKMNRTDEAVAVYKKALEFNAENPDVFYNLAIVYLERQDPNTALEFFKQGTERQARSSVGPPEFGGFNGGDEEARVSWNHRATLKDVLKTEQNPNAYFQMGLLMMDRSDPVGRSSSSGRPSS</sequence>
<dbReference type="GO" id="GO:0005783">
    <property type="term" value="C:endoplasmic reticulum"/>
    <property type="evidence" value="ECO:0007669"/>
    <property type="project" value="TreeGrafter"/>
</dbReference>
<protein>
    <submittedName>
        <fullName evidence="3">Transmembrane and TPR repeat-containing protein</fullName>
    </submittedName>
</protein>
<dbReference type="EMBL" id="MTYJ01000044">
    <property type="protein sequence ID" value="OQV18972.1"/>
    <property type="molecule type" value="Genomic_DNA"/>
</dbReference>
<dbReference type="GO" id="GO:0035269">
    <property type="term" value="P:protein O-linked glycosylation via mannose"/>
    <property type="evidence" value="ECO:0007669"/>
    <property type="project" value="TreeGrafter"/>
</dbReference>
<dbReference type="Proteomes" id="UP000192578">
    <property type="component" value="Unassembled WGS sequence"/>
</dbReference>
<feature type="repeat" description="TPR" evidence="1">
    <location>
        <begin position="201"/>
        <end position="234"/>
    </location>
</feature>
<reference evidence="4" key="1">
    <citation type="submission" date="2017-01" db="EMBL/GenBank/DDBJ databases">
        <title>Comparative genomics of anhydrobiosis in the tardigrade Hypsibius dujardini.</title>
        <authorList>
            <person name="Yoshida Y."/>
            <person name="Koutsovoulos G."/>
            <person name="Laetsch D."/>
            <person name="Stevens L."/>
            <person name="Kumar S."/>
            <person name="Horikawa D."/>
            <person name="Ishino K."/>
            <person name="Komine S."/>
            <person name="Tomita M."/>
            <person name="Blaxter M."/>
            <person name="Arakawa K."/>
        </authorList>
    </citation>
    <scope>NUCLEOTIDE SEQUENCE [LARGE SCALE GENOMIC DNA]</scope>
    <source>
        <strain evidence="4">Z151</strain>
    </source>
</reference>
<dbReference type="SMART" id="SM00028">
    <property type="entry name" value="TPR"/>
    <property type="match status" value="3"/>
</dbReference>
<proteinExistence type="predicted"/>